<gene>
    <name evidence="2" type="ORF">GCM10023195_59970</name>
</gene>
<organism evidence="2 3">
    <name type="scientific">Actinoallomurus liliacearum</name>
    <dbReference type="NCBI Taxonomy" id="1080073"/>
    <lineage>
        <taxon>Bacteria</taxon>
        <taxon>Bacillati</taxon>
        <taxon>Actinomycetota</taxon>
        <taxon>Actinomycetes</taxon>
        <taxon>Streptosporangiales</taxon>
        <taxon>Thermomonosporaceae</taxon>
        <taxon>Actinoallomurus</taxon>
    </lineage>
</organism>
<feature type="region of interest" description="Disordered" evidence="1">
    <location>
        <begin position="1"/>
        <end position="43"/>
    </location>
</feature>
<dbReference type="RefSeq" id="WP_345361891.1">
    <property type="nucleotide sequence ID" value="NZ_BAABHJ010000023.1"/>
</dbReference>
<evidence type="ECO:0000313" key="3">
    <source>
        <dbReference type="Proteomes" id="UP001500212"/>
    </source>
</evidence>
<evidence type="ECO:0000313" key="2">
    <source>
        <dbReference type="EMBL" id="GAA4613799.1"/>
    </source>
</evidence>
<protein>
    <submittedName>
        <fullName evidence="2">Uncharacterized protein</fullName>
    </submittedName>
</protein>
<dbReference type="Proteomes" id="UP001500212">
    <property type="component" value="Unassembled WGS sequence"/>
</dbReference>
<sequence>MNMRITPPAGRRKGRAQDAGPIRRIRPAHRPVPPRPRRGKKGR</sequence>
<comment type="caution">
    <text evidence="2">The sequence shown here is derived from an EMBL/GenBank/DDBJ whole genome shotgun (WGS) entry which is preliminary data.</text>
</comment>
<proteinExistence type="predicted"/>
<evidence type="ECO:0000256" key="1">
    <source>
        <dbReference type="SAM" id="MobiDB-lite"/>
    </source>
</evidence>
<accession>A0ABP8TQJ5</accession>
<reference evidence="3" key="1">
    <citation type="journal article" date="2019" name="Int. J. Syst. Evol. Microbiol.">
        <title>The Global Catalogue of Microorganisms (GCM) 10K type strain sequencing project: providing services to taxonomists for standard genome sequencing and annotation.</title>
        <authorList>
            <consortium name="The Broad Institute Genomics Platform"/>
            <consortium name="The Broad Institute Genome Sequencing Center for Infectious Disease"/>
            <person name="Wu L."/>
            <person name="Ma J."/>
        </authorList>
    </citation>
    <scope>NUCLEOTIDE SEQUENCE [LARGE SCALE GENOMIC DNA]</scope>
    <source>
        <strain evidence="3">JCM 17938</strain>
    </source>
</reference>
<name>A0ABP8TQJ5_9ACTN</name>
<keyword evidence="3" id="KW-1185">Reference proteome</keyword>
<dbReference type="EMBL" id="BAABHJ010000023">
    <property type="protein sequence ID" value="GAA4613799.1"/>
    <property type="molecule type" value="Genomic_DNA"/>
</dbReference>